<sequence>MRKVMLSPKTLTIEESLEVAGHTSPSFNEVIDPNSPFEISCLAKDHFFLFHEQCRRHTTPFARRCWSRAAIQPSTPKLKPPHRLAAAAAAHSRSPLRRSPRWPVAAPRATVRATGLPLLPTVCPLVGASSAIALSCWRLAKPLPVKPPTIIVVNTPSRLAAAARLRVPLRAGFLVRRRHRPRPPRCPHHSLQRRSFVGALISRHLNLSSSSLSPFMRVYVCCVIKTTPLLI</sequence>
<evidence type="ECO:0000313" key="1">
    <source>
        <dbReference type="EMBL" id="KAK9121739.1"/>
    </source>
</evidence>
<comment type="caution">
    <text evidence="1">The sequence shown here is derived from an EMBL/GenBank/DDBJ whole genome shotgun (WGS) entry which is preliminary data.</text>
</comment>
<dbReference type="EMBL" id="JBBNAF010000008">
    <property type="protein sequence ID" value="KAK9121739.1"/>
    <property type="molecule type" value="Genomic_DNA"/>
</dbReference>
<protein>
    <submittedName>
        <fullName evidence="1">Uncharacterized protein</fullName>
    </submittedName>
</protein>
<name>A0AAP0IU16_9MAGN</name>
<organism evidence="1 2">
    <name type="scientific">Stephania yunnanensis</name>
    <dbReference type="NCBI Taxonomy" id="152371"/>
    <lineage>
        <taxon>Eukaryota</taxon>
        <taxon>Viridiplantae</taxon>
        <taxon>Streptophyta</taxon>
        <taxon>Embryophyta</taxon>
        <taxon>Tracheophyta</taxon>
        <taxon>Spermatophyta</taxon>
        <taxon>Magnoliopsida</taxon>
        <taxon>Ranunculales</taxon>
        <taxon>Menispermaceae</taxon>
        <taxon>Menispermoideae</taxon>
        <taxon>Cissampelideae</taxon>
        <taxon>Stephania</taxon>
    </lineage>
</organism>
<keyword evidence="2" id="KW-1185">Reference proteome</keyword>
<dbReference type="Proteomes" id="UP001420932">
    <property type="component" value="Unassembled WGS sequence"/>
</dbReference>
<accession>A0AAP0IU16</accession>
<evidence type="ECO:0000313" key="2">
    <source>
        <dbReference type="Proteomes" id="UP001420932"/>
    </source>
</evidence>
<reference evidence="1 2" key="1">
    <citation type="submission" date="2024-01" db="EMBL/GenBank/DDBJ databases">
        <title>Genome assemblies of Stephania.</title>
        <authorList>
            <person name="Yang L."/>
        </authorList>
    </citation>
    <scope>NUCLEOTIDE SEQUENCE [LARGE SCALE GENOMIC DNA]</scope>
    <source>
        <strain evidence="1">YNDBR</strain>
        <tissue evidence="1">Leaf</tissue>
    </source>
</reference>
<dbReference type="AlphaFoldDB" id="A0AAP0IU16"/>
<proteinExistence type="predicted"/>
<gene>
    <name evidence="1" type="ORF">Syun_019356</name>
</gene>